<reference evidence="1" key="1">
    <citation type="journal article" date="2021" name="Proc. Natl. Acad. Sci. U.S.A.">
        <title>A Catalog of Tens of Thousands of Viruses from Human Metagenomes Reveals Hidden Associations with Chronic Diseases.</title>
        <authorList>
            <person name="Tisza M.J."/>
            <person name="Buck C.B."/>
        </authorList>
    </citation>
    <scope>NUCLEOTIDE SEQUENCE</scope>
    <source>
        <strain evidence="1">Ctcj91</strain>
    </source>
</reference>
<name>A0A8S5QX85_9CAUD</name>
<organism evidence="1">
    <name type="scientific">Siphoviridae sp. ctcj91</name>
    <dbReference type="NCBI Taxonomy" id="2826395"/>
    <lineage>
        <taxon>Viruses</taxon>
        <taxon>Duplodnaviria</taxon>
        <taxon>Heunggongvirae</taxon>
        <taxon>Uroviricota</taxon>
        <taxon>Caudoviricetes</taxon>
    </lineage>
</organism>
<evidence type="ECO:0000313" key="1">
    <source>
        <dbReference type="EMBL" id="DAE23680.1"/>
    </source>
</evidence>
<accession>A0A8S5QX85</accession>
<dbReference type="EMBL" id="BK015758">
    <property type="protein sequence ID" value="DAE23680.1"/>
    <property type="molecule type" value="Genomic_DNA"/>
</dbReference>
<protein>
    <submittedName>
        <fullName evidence="1">Uncharacterized protein</fullName>
    </submittedName>
</protein>
<proteinExistence type="predicted"/>
<sequence>MKICKVKPDHATCSACVETQQIFDVVDDCSKCKLNTEIYELLQIGTSFWSGDYAMVQKDGKIQKVSLKRIYDVREV</sequence>